<dbReference type="InterPro" id="IPR001878">
    <property type="entry name" value="Znf_CCHC"/>
</dbReference>
<dbReference type="KEGG" id="nta:107781690"/>
<dbReference type="AlphaFoldDB" id="A0A1S3Z0J2"/>
<evidence type="ECO:0000256" key="1">
    <source>
        <dbReference type="SAM" id="MobiDB-lite"/>
    </source>
</evidence>
<name>A0A1S3Z0J2_TOBAC</name>
<feature type="compositionally biased region" description="Low complexity" evidence="1">
    <location>
        <begin position="74"/>
        <end position="84"/>
    </location>
</feature>
<sequence length="206" mass="22315">MRARVHHSVDGLGDHLIRDCRVASQSDDVDISRIQAFAQTTEDISRRIRDTRRDREQSSFPPQMQGQRFDRYVQSGPGQSSGQPESRRQEHSAQMRQFIPPCTQCGKLHTGQCRQGLSACYNCGQTGHFISRFPGLGRGAPAQPSGSTAASSPSVRAPRPGPRSTQGRGRGRGGGDTSGSSGDQNRFYALTGRQDSEASPDVVTAS</sequence>
<dbReference type="GO" id="GO:0008270">
    <property type="term" value="F:zinc ion binding"/>
    <property type="evidence" value="ECO:0007669"/>
    <property type="project" value="InterPro"/>
</dbReference>
<protein>
    <recommendedName>
        <fullName evidence="2">CCHC-type domain-containing protein</fullName>
    </recommendedName>
</protein>
<accession>A0A1S3Z0J2</accession>
<proteinExistence type="predicted"/>
<dbReference type="OrthoDB" id="1305854at2759"/>
<dbReference type="PaxDb" id="4097-A0A1S3Z0J2"/>
<dbReference type="GO" id="GO:0003676">
    <property type="term" value="F:nucleic acid binding"/>
    <property type="evidence" value="ECO:0007669"/>
    <property type="project" value="InterPro"/>
</dbReference>
<dbReference type="Pfam" id="PF00098">
    <property type="entry name" value="zf-CCHC"/>
    <property type="match status" value="1"/>
</dbReference>
<evidence type="ECO:0000259" key="2">
    <source>
        <dbReference type="Pfam" id="PF00098"/>
    </source>
</evidence>
<evidence type="ECO:0000313" key="3">
    <source>
        <dbReference type="RefSeq" id="XP_016457913.1"/>
    </source>
</evidence>
<reference evidence="3" key="1">
    <citation type="submission" date="2025-08" db="UniProtKB">
        <authorList>
            <consortium name="RefSeq"/>
        </authorList>
    </citation>
    <scope>IDENTIFICATION</scope>
</reference>
<gene>
    <name evidence="3" type="primary">LOC107781690</name>
</gene>
<feature type="region of interest" description="Disordered" evidence="1">
    <location>
        <begin position="134"/>
        <end position="206"/>
    </location>
</feature>
<feature type="compositionally biased region" description="Basic and acidic residues" evidence="1">
    <location>
        <begin position="45"/>
        <end position="57"/>
    </location>
</feature>
<dbReference type="RefSeq" id="XP_016457913.1">
    <property type="nucleotide sequence ID" value="XM_016602427.1"/>
</dbReference>
<organism evidence="3">
    <name type="scientific">Nicotiana tabacum</name>
    <name type="common">Common tobacco</name>
    <dbReference type="NCBI Taxonomy" id="4097"/>
    <lineage>
        <taxon>Eukaryota</taxon>
        <taxon>Viridiplantae</taxon>
        <taxon>Streptophyta</taxon>
        <taxon>Embryophyta</taxon>
        <taxon>Tracheophyta</taxon>
        <taxon>Spermatophyta</taxon>
        <taxon>Magnoliopsida</taxon>
        <taxon>eudicotyledons</taxon>
        <taxon>Gunneridae</taxon>
        <taxon>Pentapetalae</taxon>
        <taxon>asterids</taxon>
        <taxon>lamiids</taxon>
        <taxon>Solanales</taxon>
        <taxon>Solanaceae</taxon>
        <taxon>Nicotianoideae</taxon>
        <taxon>Nicotianeae</taxon>
        <taxon>Nicotiana</taxon>
    </lineage>
</organism>
<feature type="compositionally biased region" description="Polar residues" evidence="1">
    <location>
        <begin position="144"/>
        <end position="154"/>
    </location>
</feature>
<feature type="region of interest" description="Disordered" evidence="1">
    <location>
        <begin position="45"/>
        <end position="94"/>
    </location>
</feature>
<feature type="domain" description="CCHC-type" evidence="2">
    <location>
        <begin position="119"/>
        <end position="129"/>
    </location>
</feature>